<dbReference type="Gene3D" id="3.30.2020.10">
    <property type="entry name" value="NE0471-like N-terminal domain"/>
    <property type="match status" value="1"/>
</dbReference>
<dbReference type="Proteomes" id="UP001589692">
    <property type="component" value="Unassembled WGS sequence"/>
</dbReference>
<proteinExistence type="predicted"/>
<dbReference type="RefSeq" id="WP_377265427.1">
    <property type="nucleotide sequence ID" value="NZ_JBHMAA010000036.1"/>
</dbReference>
<dbReference type="EMBL" id="JBHMAA010000036">
    <property type="protein sequence ID" value="MFB9952629.1"/>
    <property type="molecule type" value="Genomic_DNA"/>
</dbReference>
<evidence type="ECO:0000313" key="2">
    <source>
        <dbReference type="Proteomes" id="UP001589692"/>
    </source>
</evidence>
<comment type="caution">
    <text evidence="1">The sequence shown here is derived from an EMBL/GenBank/DDBJ whole genome shotgun (WGS) entry which is preliminary data.</text>
</comment>
<organism evidence="1 2">
    <name type="scientific">Rhizobium puerariae</name>
    <dbReference type="NCBI Taxonomy" id="1585791"/>
    <lineage>
        <taxon>Bacteria</taxon>
        <taxon>Pseudomonadati</taxon>
        <taxon>Pseudomonadota</taxon>
        <taxon>Alphaproteobacteria</taxon>
        <taxon>Hyphomicrobiales</taxon>
        <taxon>Rhizobiaceae</taxon>
        <taxon>Rhizobium/Agrobacterium group</taxon>
        <taxon>Rhizobium</taxon>
    </lineage>
</organism>
<gene>
    <name evidence="1" type="ORF">ACFFP0_27605</name>
</gene>
<protein>
    <recommendedName>
        <fullName evidence="3">DUF2442 domain-containing protein</fullName>
    </recommendedName>
</protein>
<name>A0ABV6AR84_9HYPH</name>
<dbReference type="InterPro" id="IPR036782">
    <property type="entry name" value="NE0471-like_N"/>
</dbReference>
<keyword evidence="2" id="KW-1185">Reference proteome</keyword>
<evidence type="ECO:0000313" key="1">
    <source>
        <dbReference type="EMBL" id="MFB9952629.1"/>
    </source>
</evidence>
<sequence length="96" mass="10938">MPRIAEAVPLDGRRVRIVWDGGEASVVDLAPALESRRIYIPLRQDDELFRRMIVSEDRNCLQWPGEDLEFSAVRLAALPPVTFATVIFGMQWTRLA</sequence>
<accession>A0ABV6AR84</accession>
<dbReference type="SUPFAM" id="SSF143880">
    <property type="entry name" value="NE0471 N-terminal domain-like"/>
    <property type="match status" value="1"/>
</dbReference>
<evidence type="ECO:0008006" key="3">
    <source>
        <dbReference type="Google" id="ProtNLM"/>
    </source>
</evidence>
<reference evidence="1 2" key="1">
    <citation type="submission" date="2024-09" db="EMBL/GenBank/DDBJ databases">
        <authorList>
            <person name="Sun Q."/>
            <person name="Mori K."/>
        </authorList>
    </citation>
    <scope>NUCLEOTIDE SEQUENCE [LARGE SCALE GENOMIC DNA]</scope>
    <source>
        <strain evidence="1 2">TBRC 4938</strain>
    </source>
</reference>